<dbReference type="EC" id="1.8.98.2" evidence="2 9"/>
<dbReference type="InterPro" id="IPR036086">
    <property type="entry name" value="ParB/Sulfiredoxin_sf"/>
</dbReference>
<dbReference type="PANTHER" id="PTHR21348:SF2">
    <property type="entry name" value="SULFIREDOXIN-1"/>
    <property type="match status" value="1"/>
</dbReference>
<dbReference type="AlphaFoldDB" id="A0A151Z9F3"/>
<dbReference type="OMA" id="SQIRRPI"/>
<feature type="binding site" evidence="10">
    <location>
        <begin position="61"/>
        <end position="64"/>
    </location>
    <ligand>
        <name>ATP</name>
        <dbReference type="ChEBI" id="CHEBI:30616"/>
    </ligand>
</feature>
<dbReference type="PIRSF" id="PIRSF017267">
    <property type="entry name" value="Sulfiredoxin"/>
    <property type="match status" value="1"/>
</dbReference>
<evidence type="ECO:0000256" key="4">
    <source>
        <dbReference type="ARBA" id="ARBA00022840"/>
    </source>
</evidence>
<keyword evidence="4 9" id="KW-0067">ATP-binding</keyword>
<dbReference type="GO" id="GO:0032542">
    <property type="term" value="F:sulfiredoxin activity"/>
    <property type="evidence" value="ECO:0007669"/>
    <property type="project" value="UniProtKB-EC"/>
</dbReference>
<evidence type="ECO:0000256" key="6">
    <source>
        <dbReference type="ARBA" id="ARBA00023002"/>
    </source>
</evidence>
<dbReference type="GO" id="GO:0005737">
    <property type="term" value="C:cytoplasm"/>
    <property type="evidence" value="ECO:0007669"/>
    <property type="project" value="TreeGrafter"/>
</dbReference>
<comment type="caution">
    <text evidence="13">The sequence shown here is derived from an EMBL/GenBank/DDBJ whole genome shotgun (WGS) entry which is preliminary data.</text>
</comment>
<keyword evidence="7 11" id="KW-1015">Disulfide bond</keyword>
<comment type="catalytic activity">
    <reaction evidence="8 9">
        <text>S-hydroxy-S-oxy-L-cysteinyl-[peroxiredoxin] + [protein]-dithiol + ATP = S-hydroxy-L-cysteinyl-[peroxiredoxin] + [protein]-disulfide + ADP + phosphate</text>
        <dbReference type="Rhea" id="RHEA:17545"/>
        <dbReference type="Rhea" id="RHEA-COMP:10593"/>
        <dbReference type="Rhea" id="RHEA-COMP:10594"/>
        <dbReference type="Rhea" id="RHEA-COMP:13681"/>
        <dbReference type="Rhea" id="RHEA-COMP:17976"/>
        <dbReference type="ChEBI" id="CHEBI:29950"/>
        <dbReference type="ChEBI" id="CHEBI:30616"/>
        <dbReference type="ChEBI" id="CHEBI:43474"/>
        <dbReference type="ChEBI" id="CHEBI:50058"/>
        <dbReference type="ChEBI" id="CHEBI:61973"/>
        <dbReference type="ChEBI" id="CHEBI:61974"/>
        <dbReference type="ChEBI" id="CHEBI:456216"/>
        <dbReference type="EC" id="1.8.98.2"/>
    </reaction>
</comment>
<dbReference type="PANTHER" id="PTHR21348">
    <property type="match status" value="1"/>
</dbReference>
<dbReference type="Gene3D" id="3.90.1530.10">
    <property type="entry name" value="Conserved hypothetical protein from pyrococcus furiosus pfu- 392566-001, ParB domain"/>
    <property type="match status" value="1"/>
</dbReference>
<proteinExistence type="inferred from homology"/>
<dbReference type="GO" id="GO:0034599">
    <property type="term" value="P:cellular response to oxidative stress"/>
    <property type="evidence" value="ECO:0007669"/>
    <property type="project" value="TreeGrafter"/>
</dbReference>
<evidence type="ECO:0000256" key="10">
    <source>
        <dbReference type="PIRSR" id="PIRSR017267-1"/>
    </source>
</evidence>
<dbReference type="InParanoid" id="A0A151Z9F3"/>
<feature type="disulfide bond" description="Interchain" evidence="11">
    <location>
        <position position="62"/>
    </location>
</feature>
<keyword evidence="3 9" id="KW-0547">Nucleotide-binding</keyword>
<evidence type="ECO:0000256" key="7">
    <source>
        <dbReference type="ARBA" id="ARBA00023157"/>
    </source>
</evidence>
<dbReference type="CDD" id="cd16395">
    <property type="entry name" value="Srx"/>
    <property type="match status" value="1"/>
</dbReference>
<dbReference type="Pfam" id="PF02195">
    <property type="entry name" value="ParB_N"/>
    <property type="match status" value="1"/>
</dbReference>
<keyword evidence="6 9" id="KW-0560">Oxidoreductase</keyword>
<evidence type="ECO:0000256" key="1">
    <source>
        <dbReference type="ARBA" id="ARBA00009609"/>
    </source>
</evidence>
<keyword evidence="5 9" id="KW-0049">Antioxidant</keyword>
<dbReference type="InterPro" id="IPR016692">
    <property type="entry name" value="Sulfiredoxin"/>
</dbReference>
<evidence type="ECO:0000256" key="9">
    <source>
        <dbReference type="PIRNR" id="PIRNR017267"/>
    </source>
</evidence>
<dbReference type="GO" id="GO:0005524">
    <property type="term" value="F:ATP binding"/>
    <property type="evidence" value="ECO:0007669"/>
    <property type="project" value="UniProtKB-KW"/>
</dbReference>
<dbReference type="InterPro" id="IPR003115">
    <property type="entry name" value="ParB_N"/>
</dbReference>
<evidence type="ECO:0000256" key="8">
    <source>
        <dbReference type="ARBA" id="ARBA00047514"/>
    </source>
</evidence>
<sequence>MPMSVIHRPLISELDEDKVLSLMDTLKSNENYITDDTVPAIDVLWVVGKNPNNNYYYSFGGCHRHEAHKRLGLNTIKAKIIKTTPEQIRLYLGSSTPEFL</sequence>
<dbReference type="EMBL" id="LODT01000037">
    <property type="protein sequence ID" value="KYQ90580.1"/>
    <property type="molecule type" value="Genomic_DNA"/>
</dbReference>
<evidence type="ECO:0000256" key="3">
    <source>
        <dbReference type="ARBA" id="ARBA00022741"/>
    </source>
</evidence>
<name>A0A151Z9F3_TIELA</name>
<reference evidence="13 14" key="1">
    <citation type="submission" date="2015-12" db="EMBL/GenBank/DDBJ databases">
        <title>Dictyostelia acquired genes for synthesis and detection of signals that induce cell-type specialization by lateral gene transfer from prokaryotes.</title>
        <authorList>
            <person name="Gloeckner G."/>
            <person name="Schaap P."/>
        </authorList>
    </citation>
    <scope>NUCLEOTIDE SEQUENCE [LARGE SCALE GENOMIC DNA]</scope>
    <source>
        <strain evidence="13 14">TK</strain>
    </source>
</reference>
<evidence type="ECO:0000259" key="12">
    <source>
        <dbReference type="Pfam" id="PF02195"/>
    </source>
</evidence>
<accession>A0A151Z9F3</accession>
<dbReference type="OrthoDB" id="10023328at2759"/>
<evidence type="ECO:0000313" key="13">
    <source>
        <dbReference type="EMBL" id="KYQ90580.1"/>
    </source>
</evidence>
<comment type="similarity">
    <text evidence="1 9">Belongs to the sulfiredoxin family.</text>
</comment>
<evidence type="ECO:0000256" key="5">
    <source>
        <dbReference type="ARBA" id="ARBA00022862"/>
    </source>
</evidence>
<dbReference type="SUPFAM" id="SSF110849">
    <property type="entry name" value="ParB/Sulfiredoxin"/>
    <property type="match status" value="1"/>
</dbReference>
<dbReference type="Proteomes" id="UP000076078">
    <property type="component" value="Unassembled WGS sequence"/>
</dbReference>
<keyword evidence="14" id="KW-1185">Reference proteome</keyword>
<gene>
    <name evidence="13" type="ORF">DLAC_09210</name>
</gene>
<dbReference type="STRING" id="361077.A0A151Z9F3"/>
<organism evidence="13 14">
    <name type="scientific">Tieghemostelium lacteum</name>
    <name type="common">Slime mold</name>
    <name type="synonym">Dictyostelium lacteum</name>
    <dbReference type="NCBI Taxonomy" id="361077"/>
    <lineage>
        <taxon>Eukaryota</taxon>
        <taxon>Amoebozoa</taxon>
        <taxon>Evosea</taxon>
        <taxon>Eumycetozoa</taxon>
        <taxon>Dictyostelia</taxon>
        <taxon>Dictyosteliales</taxon>
        <taxon>Raperosteliaceae</taxon>
        <taxon>Tieghemostelium</taxon>
    </lineage>
</organism>
<evidence type="ECO:0000256" key="2">
    <source>
        <dbReference type="ARBA" id="ARBA00013055"/>
    </source>
</evidence>
<evidence type="ECO:0000313" key="14">
    <source>
        <dbReference type="Proteomes" id="UP000076078"/>
    </source>
</evidence>
<feature type="domain" description="ParB-like N-terminal" evidence="12">
    <location>
        <begin position="12"/>
        <end position="95"/>
    </location>
</feature>
<evidence type="ECO:0000256" key="11">
    <source>
        <dbReference type="PIRSR" id="PIRSR017267-2"/>
    </source>
</evidence>
<protein>
    <recommendedName>
        <fullName evidence="2 9">Sulfiredoxin</fullName>
        <ecNumber evidence="2 9">1.8.98.2</ecNumber>
    </recommendedName>
</protein>